<evidence type="ECO:0000313" key="2">
    <source>
        <dbReference type="Proteomes" id="UP000295418"/>
    </source>
</evidence>
<dbReference type="Proteomes" id="UP000295418">
    <property type="component" value="Unassembled WGS sequence"/>
</dbReference>
<gene>
    <name evidence="1" type="ORF">E0485_21780</name>
</gene>
<protein>
    <submittedName>
        <fullName evidence="1">Uncharacterized protein</fullName>
    </submittedName>
</protein>
<name>A0A4V2WMV0_9BACL</name>
<dbReference type="EMBL" id="SKFG01000035">
    <property type="protein sequence ID" value="TCZ73052.1"/>
    <property type="molecule type" value="Genomic_DNA"/>
</dbReference>
<evidence type="ECO:0000313" key="1">
    <source>
        <dbReference type="EMBL" id="TCZ73052.1"/>
    </source>
</evidence>
<comment type="caution">
    <text evidence="1">The sequence shown here is derived from an EMBL/GenBank/DDBJ whole genome shotgun (WGS) entry which is preliminary data.</text>
</comment>
<sequence length="105" mass="11875">MNFKDFAAQDIKDVFFNLGEFSDEIMIDGQPIIVQIDDDRLQKRSENEFGGITTGMILYFIPVSSFSQKPKVGGTQIFNGKLMYIDDIKESAGVFEIVLNQNRGE</sequence>
<keyword evidence="2" id="KW-1185">Reference proteome</keyword>
<dbReference type="RefSeq" id="WP_132420178.1">
    <property type="nucleotide sequence ID" value="NZ_SKFG01000035.1"/>
</dbReference>
<organism evidence="1 2">
    <name type="scientific">Paenibacillus albiflavus</name>
    <dbReference type="NCBI Taxonomy" id="2545760"/>
    <lineage>
        <taxon>Bacteria</taxon>
        <taxon>Bacillati</taxon>
        <taxon>Bacillota</taxon>
        <taxon>Bacilli</taxon>
        <taxon>Bacillales</taxon>
        <taxon>Paenibacillaceae</taxon>
        <taxon>Paenibacillus</taxon>
    </lineage>
</organism>
<dbReference type="AlphaFoldDB" id="A0A4V2WMV0"/>
<reference evidence="1 2" key="1">
    <citation type="submission" date="2019-03" db="EMBL/GenBank/DDBJ databases">
        <authorList>
            <person name="Kim M.K.M."/>
        </authorList>
    </citation>
    <scope>NUCLEOTIDE SEQUENCE [LARGE SCALE GENOMIC DNA]</scope>
    <source>
        <strain evidence="1 2">18JY21-1</strain>
    </source>
</reference>
<dbReference type="OrthoDB" id="9802430at2"/>
<proteinExistence type="predicted"/>
<accession>A0A4V2WMV0</accession>